<gene>
    <name evidence="6" type="ORF">M441DRAFT_131228</name>
</gene>
<accession>A0A2T3ZKH5</accession>
<dbReference type="GO" id="GO:0008270">
    <property type="term" value="F:zinc ion binding"/>
    <property type="evidence" value="ECO:0007669"/>
    <property type="project" value="UniProtKB-KW"/>
</dbReference>
<reference evidence="6 7" key="1">
    <citation type="submission" date="2016-07" db="EMBL/GenBank/DDBJ databases">
        <title>Multiple horizontal gene transfer events from other fungi enriched the ability of initially mycotrophic Trichoderma (Ascomycota) to feed on dead plant biomass.</title>
        <authorList>
            <consortium name="DOE Joint Genome Institute"/>
            <person name="Aerts A."/>
            <person name="Atanasova L."/>
            <person name="Chenthamara K."/>
            <person name="Zhang J."/>
            <person name="Grujic M."/>
            <person name="Henrissat B."/>
            <person name="Kuo A."/>
            <person name="Salamov A."/>
            <person name="Lipzen A."/>
            <person name="Labutti K."/>
            <person name="Barry K."/>
            <person name="Miao Y."/>
            <person name="Rahimi M.J."/>
            <person name="Shen Q."/>
            <person name="Grigoriev I.V."/>
            <person name="Kubicek C.P."/>
            <person name="Druzhinina I.S."/>
        </authorList>
    </citation>
    <scope>NUCLEOTIDE SEQUENCE [LARGE SCALE GENOMIC DNA]</scope>
    <source>
        <strain evidence="6 7">CBS 433.97</strain>
    </source>
</reference>
<dbReference type="STRING" id="1042311.A0A2T3ZKH5"/>
<dbReference type="CDD" id="cd20335">
    <property type="entry name" value="BRcat_RBR"/>
    <property type="match status" value="1"/>
</dbReference>
<dbReference type="PROSITE" id="PS50103">
    <property type="entry name" value="ZF_C3H1"/>
    <property type="match status" value="1"/>
</dbReference>
<name>A0A2T3ZKH5_TRIA4</name>
<sequence length="672" mass="75232">NEGAGETLNSQETKPICKYFKEGRCWYGEGCRYRHEQGEEEEDGEAPILVSFPEHDRPVDPEDKLTRMFDGALVEFDAGARVTKVRFQSDFSAVRIRGFPKSTTQQLVRDMLEEVGFGDCVEEIHMTDVGHNCEATVVADSPSFAKQLCERIVPSFTWRGMSIKAWSIAALVPRAFKNRQVDCRKVTVSWPKPDREVILSFGNLTIAERVIKMFNEGRCRVLGQRVAAAMAPAPGPDEAPPPARLAFKVMLTELPLGAREVDFKRAVENGPRPRQIVTRQHTASAGEMFSAVHSLLTAIGRLESFDTIDDPTDNKLKAVACFLGQSDALRAVKELDNVAPSFHPRGRLSVRAAYTVRFAVDKRIYDVLWRKLVTVTSKQSILRFGCHSADSAIKVFHIEGESASDVAETKNKVESILAGVVVEEDGVALWHPSLQADGLLYETMTDLEGQLGVVIARDQVRCNLCVFGSDQACHEAKGKLVELVRKESGTDISRSIALKDRRCYWGTKKGFQELVNAVGPGKMWLNLAFPSKVIEMKGTIQEYDLTRAIIAGKSHVSTTLQHPEMKKSVSFAIFQAKTMSMLPITCYSFKRAMLIAQLRKHLSSKMLEQVLKERFLDHVKHNVGQFRPCPTLDCSYIYRITGTECPEWHICSNCLKTTCSVCHEQHLEMEKV</sequence>
<dbReference type="Gene3D" id="4.10.1000.10">
    <property type="entry name" value="Zinc finger, CCCH-type"/>
    <property type="match status" value="1"/>
</dbReference>
<organism evidence="6 7">
    <name type="scientific">Trichoderma asperellum (strain ATCC 204424 / CBS 433.97 / NBRC 101777)</name>
    <dbReference type="NCBI Taxonomy" id="1042311"/>
    <lineage>
        <taxon>Eukaryota</taxon>
        <taxon>Fungi</taxon>
        <taxon>Dikarya</taxon>
        <taxon>Ascomycota</taxon>
        <taxon>Pezizomycotina</taxon>
        <taxon>Sordariomycetes</taxon>
        <taxon>Hypocreomycetidae</taxon>
        <taxon>Hypocreales</taxon>
        <taxon>Hypocreaceae</taxon>
        <taxon>Trichoderma</taxon>
    </lineage>
</organism>
<evidence type="ECO:0000313" key="7">
    <source>
        <dbReference type="Proteomes" id="UP000240493"/>
    </source>
</evidence>
<keyword evidence="7" id="KW-1185">Reference proteome</keyword>
<feature type="domain" description="C3H1-type" evidence="5">
    <location>
        <begin position="11"/>
        <end position="38"/>
    </location>
</feature>
<feature type="non-terminal residue" evidence="6">
    <location>
        <position position="1"/>
    </location>
</feature>
<proteinExistence type="predicted"/>
<dbReference type="AlphaFoldDB" id="A0A2T3ZKH5"/>
<keyword evidence="3 4" id="KW-0862">Zinc</keyword>
<dbReference type="SMART" id="SM00356">
    <property type="entry name" value="ZnF_C3H1"/>
    <property type="match status" value="1"/>
</dbReference>
<dbReference type="EMBL" id="KZ679257">
    <property type="protein sequence ID" value="PTB45310.1"/>
    <property type="molecule type" value="Genomic_DNA"/>
</dbReference>
<dbReference type="SUPFAM" id="SSF90229">
    <property type="entry name" value="CCCH zinc finger"/>
    <property type="match status" value="1"/>
</dbReference>
<keyword evidence="2 4" id="KW-0863">Zinc-finger</keyword>
<evidence type="ECO:0000313" key="6">
    <source>
        <dbReference type="EMBL" id="PTB45310.1"/>
    </source>
</evidence>
<evidence type="ECO:0000256" key="3">
    <source>
        <dbReference type="ARBA" id="ARBA00022833"/>
    </source>
</evidence>
<dbReference type="Proteomes" id="UP000240493">
    <property type="component" value="Unassembled WGS sequence"/>
</dbReference>
<feature type="zinc finger region" description="C3H1-type" evidence="4">
    <location>
        <begin position="11"/>
        <end position="38"/>
    </location>
</feature>
<dbReference type="InterPro" id="IPR036855">
    <property type="entry name" value="Znf_CCCH_sf"/>
</dbReference>
<evidence type="ECO:0000256" key="4">
    <source>
        <dbReference type="PROSITE-ProRule" id="PRU00723"/>
    </source>
</evidence>
<keyword evidence="1 4" id="KW-0479">Metal-binding</keyword>
<evidence type="ECO:0000259" key="5">
    <source>
        <dbReference type="PROSITE" id="PS50103"/>
    </source>
</evidence>
<protein>
    <recommendedName>
        <fullName evidence="5">C3H1-type domain-containing protein</fullName>
    </recommendedName>
</protein>
<evidence type="ECO:0000256" key="1">
    <source>
        <dbReference type="ARBA" id="ARBA00022723"/>
    </source>
</evidence>
<evidence type="ECO:0000256" key="2">
    <source>
        <dbReference type="ARBA" id="ARBA00022771"/>
    </source>
</evidence>
<dbReference type="OrthoDB" id="1431934at2759"/>
<dbReference type="InterPro" id="IPR000571">
    <property type="entry name" value="Znf_CCCH"/>
</dbReference>